<keyword evidence="4" id="KW-1185">Reference proteome</keyword>
<proteinExistence type="predicted"/>
<accession>A0AAD9EKW7</accession>
<organism evidence="3 4">
    <name type="scientific">Colletotrichum chrysophilum</name>
    <dbReference type="NCBI Taxonomy" id="1836956"/>
    <lineage>
        <taxon>Eukaryota</taxon>
        <taxon>Fungi</taxon>
        <taxon>Dikarya</taxon>
        <taxon>Ascomycota</taxon>
        <taxon>Pezizomycotina</taxon>
        <taxon>Sordariomycetes</taxon>
        <taxon>Hypocreomycetidae</taxon>
        <taxon>Glomerellales</taxon>
        <taxon>Glomerellaceae</taxon>
        <taxon>Colletotrichum</taxon>
        <taxon>Colletotrichum gloeosporioides species complex</taxon>
    </lineage>
</organism>
<keyword evidence="2" id="KW-1133">Transmembrane helix</keyword>
<dbReference type="AlphaFoldDB" id="A0AAD9EKW7"/>
<feature type="compositionally biased region" description="Basic and acidic residues" evidence="1">
    <location>
        <begin position="122"/>
        <end position="132"/>
    </location>
</feature>
<evidence type="ECO:0000313" key="3">
    <source>
        <dbReference type="EMBL" id="KAK1848356.1"/>
    </source>
</evidence>
<sequence>MAPMVLFNGGWRHEARHAERQWTRRGNGKAGLTLAFVAFLLLPEAAFGLLELEPVEFRYRRRLYRLVLPRRGHRPDDSGSYGTVVSGLAGPHGISCRPSAFLARLYEVIVEVLPSMGASCEERDDRRYRNTDDGDGALGNGAQNPADPVVYENWESVSEGAMQLTQGLGKPLTRDIHLFESL</sequence>
<gene>
    <name evidence="3" type="ORF">CCHR01_08973</name>
</gene>
<keyword evidence="2" id="KW-0472">Membrane</keyword>
<feature type="region of interest" description="Disordered" evidence="1">
    <location>
        <begin position="122"/>
        <end position="145"/>
    </location>
</feature>
<dbReference type="Proteomes" id="UP001243330">
    <property type="component" value="Unassembled WGS sequence"/>
</dbReference>
<evidence type="ECO:0000256" key="2">
    <source>
        <dbReference type="SAM" id="Phobius"/>
    </source>
</evidence>
<reference evidence="3" key="1">
    <citation type="submission" date="2023-01" db="EMBL/GenBank/DDBJ databases">
        <title>Colletotrichum chrysophilum M932 genome sequence.</title>
        <authorList>
            <person name="Baroncelli R."/>
        </authorList>
    </citation>
    <scope>NUCLEOTIDE SEQUENCE</scope>
    <source>
        <strain evidence="3">M932</strain>
    </source>
</reference>
<evidence type="ECO:0000256" key="1">
    <source>
        <dbReference type="SAM" id="MobiDB-lite"/>
    </source>
</evidence>
<feature type="transmembrane region" description="Helical" evidence="2">
    <location>
        <begin position="30"/>
        <end position="52"/>
    </location>
</feature>
<evidence type="ECO:0000313" key="4">
    <source>
        <dbReference type="Proteomes" id="UP001243330"/>
    </source>
</evidence>
<keyword evidence="2" id="KW-0812">Transmembrane</keyword>
<name>A0AAD9EKW7_9PEZI</name>
<dbReference type="EMBL" id="JAQOWY010000173">
    <property type="protein sequence ID" value="KAK1848356.1"/>
    <property type="molecule type" value="Genomic_DNA"/>
</dbReference>
<protein>
    <submittedName>
        <fullName evidence="3">Uncharacterized protein</fullName>
    </submittedName>
</protein>
<comment type="caution">
    <text evidence="3">The sequence shown here is derived from an EMBL/GenBank/DDBJ whole genome shotgun (WGS) entry which is preliminary data.</text>
</comment>